<dbReference type="InterPro" id="IPR027417">
    <property type="entry name" value="P-loop_NTPase"/>
</dbReference>
<dbReference type="Gene3D" id="3.40.50.300">
    <property type="entry name" value="P-loop containing nucleotide triphosphate hydrolases"/>
    <property type="match status" value="2"/>
</dbReference>
<evidence type="ECO:0000313" key="2">
    <source>
        <dbReference type="EMBL" id="RMB57848.1"/>
    </source>
</evidence>
<dbReference type="Proteomes" id="UP000275256">
    <property type="component" value="Unassembled WGS sequence"/>
</dbReference>
<proteinExistence type="predicted"/>
<keyword evidence="3" id="KW-1185">Reference proteome</keyword>
<dbReference type="OrthoDB" id="9804380at2"/>
<keyword evidence="2" id="KW-0067">ATP-binding</keyword>
<feature type="region of interest" description="Disordered" evidence="1">
    <location>
        <begin position="9"/>
        <end position="29"/>
    </location>
</feature>
<keyword evidence="2" id="KW-0547">Nucleotide-binding</keyword>
<dbReference type="AlphaFoldDB" id="A0A3M0FZK6"/>
<dbReference type="SUPFAM" id="SSF52540">
    <property type="entry name" value="P-loop containing nucleoside triphosphate hydrolases"/>
    <property type="match status" value="1"/>
</dbReference>
<organism evidence="2 3">
    <name type="scientific">Tessaracoccus antarcticus</name>
    <dbReference type="NCBI Taxonomy" id="2479848"/>
    <lineage>
        <taxon>Bacteria</taxon>
        <taxon>Bacillati</taxon>
        <taxon>Actinomycetota</taxon>
        <taxon>Actinomycetes</taxon>
        <taxon>Propionibacteriales</taxon>
        <taxon>Propionibacteriaceae</taxon>
        <taxon>Tessaracoccus</taxon>
    </lineage>
</organism>
<accession>A0A3M0FZK6</accession>
<gene>
    <name evidence="2" type="ORF">EAX62_15450</name>
</gene>
<dbReference type="EMBL" id="REFW01000005">
    <property type="protein sequence ID" value="RMB57848.1"/>
    <property type="molecule type" value="Genomic_DNA"/>
</dbReference>
<dbReference type="GO" id="GO:0005524">
    <property type="term" value="F:ATP binding"/>
    <property type="evidence" value="ECO:0007669"/>
    <property type="project" value="UniProtKB-KW"/>
</dbReference>
<evidence type="ECO:0000256" key="1">
    <source>
        <dbReference type="SAM" id="MobiDB-lite"/>
    </source>
</evidence>
<comment type="caution">
    <text evidence="2">The sequence shown here is derived from an EMBL/GenBank/DDBJ whole genome shotgun (WGS) entry which is preliminary data.</text>
</comment>
<protein>
    <submittedName>
        <fullName evidence="2">ATP-binding protein</fullName>
    </submittedName>
</protein>
<reference evidence="2 3" key="1">
    <citation type="submission" date="2018-10" db="EMBL/GenBank/DDBJ databases">
        <title>Tessaracoccus antarcticuss sp. nov., isolated from sediment.</title>
        <authorList>
            <person name="Zhou L.Y."/>
            <person name="Du Z.J."/>
        </authorList>
    </citation>
    <scope>NUCLEOTIDE SEQUENCE [LARGE SCALE GENOMIC DNA]</scope>
    <source>
        <strain evidence="2 3">JDX10</strain>
    </source>
</reference>
<sequence length="495" mass="54190">MGRGVKELLSDFGHDLPHHPPSPTATAVPGPFTHATSWRGPRRAGAGWAASRPPVRQYRMTSDQVGLYWPLTTATPMAATGAPMGVDVLNGSTFYVDPHGWIQDDQIPVTNPNIFIFGKPGRGKSAWVKAFCNRMFAFGYQALILGDPKDEYELLCRHFGVEPFAIGPGMPARLNPLDPGPLAAGWNKLTRAERDHKSGLIFGRWLVLLRSLIGCQTIGDHRVPVGPTEEQILKAVLDTLTRHDTDSRELRPIVLPQVWAVLNNPSSELIDATRFPDRWRFLEETRLLRDAVAQLTTGALAGIFDAPTSITIDWQAPIQSMSLSRLAGLGDQATGMALACLSSWGSAMREGGGHRINIRDEAWKQLRLGPDAVASFDQDLRLSRAHGDIEIAVSHKPSDYQSAGHAGTQAQQIAKDLLHLADIKVLYGQDADVADDLDHLLDLRPLARDAITGWAMHRTGRALICVGPHTHKVHLALHPDLELPLTHTNHNLAPS</sequence>
<evidence type="ECO:0000313" key="3">
    <source>
        <dbReference type="Proteomes" id="UP000275256"/>
    </source>
</evidence>
<name>A0A3M0FZK6_9ACTN</name>
<feature type="compositionally biased region" description="Basic and acidic residues" evidence="1">
    <location>
        <begin position="9"/>
        <end position="18"/>
    </location>
</feature>